<dbReference type="PROSITE" id="PS50076">
    <property type="entry name" value="DNAJ_2"/>
    <property type="match status" value="1"/>
</dbReference>
<dbReference type="Pfam" id="PF00226">
    <property type="entry name" value="DnaJ"/>
    <property type="match status" value="1"/>
</dbReference>
<name>A0A136J231_9PEZI</name>
<evidence type="ECO:0000313" key="5">
    <source>
        <dbReference type="Proteomes" id="UP000070501"/>
    </source>
</evidence>
<dbReference type="GO" id="GO:0016558">
    <property type="term" value="P:protein import into peroxisome matrix"/>
    <property type="evidence" value="ECO:0007669"/>
    <property type="project" value="TreeGrafter"/>
</dbReference>
<evidence type="ECO:0000256" key="1">
    <source>
        <dbReference type="ARBA" id="ARBA00023186"/>
    </source>
</evidence>
<dbReference type="PANTHER" id="PTHR45006:SF1">
    <property type="entry name" value="DNAJ-LIKE PROTEIN 1"/>
    <property type="match status" value="1"/>
</dbReference>
<dbReference type="STRING" id="196109.A0A136J231"/>
<dbReference type="Gene3D" id="1.10.287.110">
    <property type="entry name" value="DnaJ domain"/>
    <property type="match status" value="1"/>
</dbReference>
<dbReference type="InterPro" id="IPR052814">
    <property type="entry name" value="Peroxisomal_DnaJ"/>
</dbReference>
<reference evidence="5" key="1">
    <citation type="submission" date="2016-02" db="EMBL/GenBank/DDBJ databases">
        <title>Draft genome sequence of Microdochium bolleyi, a fungal endophyte of beachgrass.</title>
        <authorList>
            <consortium name="DOE Joint Genome Institute"/>
            <person name="David A.S."/>
            <person name="May G."/>
            <person name="Haridas S."/>
            <person name="Lim J."/>
            <person name="Wang M."/>
            <person name="Labutti K."/>
            <person name="Lipzen A."/>
            <person name="Barry K."/>
            <person name="Grigoriev I.V."/>
        </authorList>
    </citation>
    <scope>NUCLEOTIDE SEQUENCE [LARGE SCALE GENOMIC DNA]</scope>
    <source>
        <strain evidence="5">J235TASD1</strain>
    </source>
</reference>
<feature type="compositionally biased region" description="Acidic residues" evidence="2">
    <location>
        <begin position="122"/>
        <end position="133"/>
    </location>
</feature>
<protein>
    <submittedName>
        <fullName evidence="4">X-domain of DnaJ-containing-domain-containing protein</fullName>
    </submittedName>
</protein>
<dbReference type="SUPFAM" id="SSF46565">
    <property type="entry name" value="Chaperone J-domain"/>
    <property type="match status" value="1"/>
</dbReference>
<dbReference type="EMBL" id="KQ964250">
    <property type="protein sequence ID" value="KXJ91298.1"/>
    <property type="molecule type" value="Genomic_DNA"/>
</dbReference>
<feature type="compositionally biased region" description="Pro residues" evidence="2">
    <location>
        <begin position="220"/>
        <end position="230"/>
    </location>
</feature>
<dbReference type="PRINTS" id="PR00625">
    <property type="entry name" value="JDOMAIN"/>
</dbReference>
<dbReference type="FunFam" id="1.10.287.110:FF:000028">
    <property type="entry name" value="DnaJ domain protein"/>
    <property type="match status" value="1"/>
</dbReference>
<dbReference type="InterPro" id="IPR026894">
    <property type="entry name" value="DnaJ_X"/>
</dbReference>
<dbReference type="OrthoDB" id="552049at2759"/>
<dbReference type="PANTHER" id="PTHR45006">
    <property type="entry name" value="DNAJ-LIKE PROTEIN 1"/>
    <property type="match status" value="1"/>
</dbReference>
<dbReference type="InParanoid" id="A0A136J231"/>
<feature type="domain" description="J" evidence="3">
    <location>
        <begin position="6"/>
        <end position="71"/>
    </location>
</feature>
<proteinExistence type="predicted"/>
<dbReference type="AlphaFoldDB" id="A0A136J231"/>
<gene>
    <name evidence="4" type="ORF">Micbo1qcDRAFT_134665</name>
</gene>
<organism evidence="4 5">
    <name type="scientific">Microdochium bolleyi</name>
    <dbReference type="NCBI Taxonomy" id="196109"/>
    <lineage>
        <taxon>Eukaryota</taxon>
        <taxon>Fungi</taxon>
        <taxon>Dikarya</taxon>
        <taxon>Ascomycota</taxon>
        <taxon>Pezizomycotina</taxon>
        <taxon>Sordariomycetes</taxon>
        <taxon>Xylariomycetidae</taxon>
        <taxon>Xylariales</taxon>
        <taxon>Microdochiaceae</taxon>
        <taxon>Microdochium</taxon>
    </lineage>
</organism>
<dbReference type="InterPro" id="IPR001623">
    <property type="entry name" value="DnaJ_domain"/>
</dbReference>
<feature type="compositionally biased region" description="Basic residues" evidence="2">
    <location>
        <begin position="508"/>
        <end position="518"/>
    </location>
</feature>
<evidence type="ECO:0000313" key="4">
    <source>
        <dbReference type="EMBL" id="KXJ91298.1"/>
    </source>
</evidence>
<dbReference type="Pfam" id="PF14308">
    <property type="entry name" value="DnaJ-X"/>
    <property type="match status" value="1"/>
</dbReference>
<dbReference type="InterPro" id="IPR036869">
    <property type="entry name" value="J_dom_sf"/>
</dbReference>
<dbReference type="FunCoup" id="A0A136J231">
    <property type="interactions" value="47"/>
</dbReference>
<accession>A0A136J231</accession>
<dbReference type="Proteomes" id="UP000070501">
    <property type="component" value="Unassembled WGS sequence"/>
</dbReference>
<keyword evidence="5" id="KW-1185">Reference proteome</keyword>
<dbReference type="SMART" id="SM00271">
    <property type="entry name" value="DnaJ"/>
    <property type="match status" value="1"/>
</dbReference>
<dbReference type="InterPro" id="IPR018253">
    <property type="entry name" value="DnaJ_domain_CS"/>
</dbReference>
<feature type="compositionally biased region" description="Low complexity" evidence="2">
    <location>
        <begin position="525"/>
        <end position="541"/>
    </location>
</feature>
<feature type="compositionally biased region" description="Low complexity" evidence="2">
    <location>
        <begin position="162"/>
        <end position="189"/>
    </location>
</feature>
<evidence type="ECO:0000256" key="2">
    <source>
        <dbReference type="SAM" id="MobiDB-lite"/>
    </source>
</evidence>
<sequence length="547" mass="59283">MVVDTAYYDALGVQPTATDIEIKKAYRKMAIVHHPDKNPDDPTASEKFQAIGEAYQVLSDKDLRAAYDKYGKEGAKPQEGFVDPAEFFSSIFGGEAFVDWIGEISLMKDLTATMDITMAEEEAAAAAAAEEEAATGATGEKKPTDEAQFPGTEEAIRESAKAAGAAPAAAPAAGTAPTAASAPTSAPPTVTVQDDHAEPGKTAFAAPPGVPASETTTEKPPLPARTPSPNPSRHAIPIRPALMDRPSDDGDLAGATEEERELRRKEKKKGLSKEQRDQLAAYEKERARVRQERIDTLARKLIDRISVWTETDKGADVTKAFQEKIRLEVENLKMESFGLDILHAVGAVYLSKASGLIKSQKFLGIGGFFSRMKDKGTLVKDTWSTISSAIDAQQTMEEMARMEQEGGEDWTDERKMEYERRVTGKILTAAWRGSKFEIQSVLRDVCDVVLNDKKVKLEKRLERAQAMVLIAEILSKAQRSPEEEGDYMAFEQLVAEAALKKEKDSKKKDKGGHHHHGKDHKEGEAAPGPAPAATAATGATPAPAPAQ</sequence>
<feature type="compositionally biased region" description="Basic and acidic residues" evidence="2">
    <location>
        <begin position="260"/>
        <end position="286"/>
    </location>
</feature>
<keyword evidence="1" id="KW-0143">Chaperone</keyword>
<feature type="region of interest" description="Disordered" evidence="2">
    <location>
        <begin position="122"/>
        <end position="286"/>
    </location>
</feature>
<evidence type="ECO:0000259" key="3">
    <source>
        <dbReference type="PROSITE" id="PS50076"/>
    </source>
</evidence>
<feature type="region of interest" description="Disordered" evidence="2">
    <location>
        <begin position="500"/>
        <end position="547"/>
    </location>
</feature>
<dbReference type="GO" id="GO:0005829">
    <property type="term" value="C:cytosol"/>
    <property type="evidence" value="ECO:0007669"/>
    <property type="project" value="TreeGrafter"/>
</dbReference>
<dbReference type="PROSITE" id="PS00636">
    <property type="entry name" value="DNAJ_1"/>
    <property type="match status" value="1"/>
</dbReference>
<dbReference type="CDD" id="cd06257">
    <property type="entry name" value="DnaJ"/>
    <property type="match status" value="1"/>
</dbReference>